<feature type="region of interest" description="Disordered" evidence="11">
    <location>
        <begin position="1"/>
        <end position="21"/>
    </location>
</feature>
<dbReference type="PANTHER" id="PTHR43166">
    <property type="entry name" value="AMINO ACID IMPORT ATP-BINDING PROTEIN"/>
    <property type="match status" value="1"/>
</dbReference>
<gene>
    <name evidence="13" type="primary">glnQ</name>
    <name evidence="13" type="ORF">GCM10018793_06270</name>
</gene>
<dbReference type="InterPro" id="IPR017871">
    <property type="entry name" value="ABC_transporter-like_CS"/>
</dbReference>
<dbReference type="CDD" id="cd03262">
    <property type="entry name" value="ABC_HisP_GlnQ"/>
    <property type="match status" value="1"/>
</dbReference>
<evidence type="ECO:0000256" key="3">
    <source>
        <dbReference type="ARBA" id="ARBA00022448"/>
    </source>
</evidence>
<dbReference type="SUPFAM" id="SSF52540">
    <property type="entry name" value="P-loop containing nucleoside triphosphate hydrolases"/>
    <property type="match status" value="1"/>
</dbReference>
<accession>A0A919KSX2</accession>
<evidence type="ECO:0000256" key="10">
    <source>
        <dbReference type="ARBA" id="ARBA00047624"/>
    </source>
</evidence>
<dbReference type="SMART" id="SM00382">
    <property type="entry name" value="AAA"/>
    <property type="match status" value="1"/>
</dbReference>
<dbReference type="InterPro" id="IPR003593">
    <property type="entry name" value="AAA+_ATPase"/>
</dbReference>
<dbReference type="EMBL" id="BNCD01000002">
    <property type="protein sequence ID" value="GHH71308.1"/>
    <property type="molecule type" value="Genomic_DNA"/>
</dbReference>
<dbReference type="PROSITE" id="PS50893">
    <property type="entry name" value="ABC_TRANSPORTER_2"/>
    <property type="match status" value="1"/>
</dbReference>
<feature type="compositionally biased region" description="Basic and acidic residues" evidence="11">
    <location>
        <begin position="9"/>
        <end position="21"/>
    </location>
</feature>
<protein>
    <recommendedName>
        <fullName evidence="9">ABC-type polar-amino-acid transporter</fullName>
        <ecNumber evidence="9">7.4.2.1</ecNumber>
    </recommendedName>
</protein>
<sequence>MTMEQTAIDDAKPRQRGGDRPVEPAVELLDICKSFGKVDVLKGVSATVVPGETVCLIGASGSGKSTLLRCINLLSPPTSGTIRVHGQVITAPKVDLNAVRSRIGMVFQHFNLFPHKSALDNITVALRRVRRMSRQEAEERALAQLEKVGLRSLASSRPGSLSGGQQQRVAIARSLAMEPDIMLFDEATSALDPELVKGVLDVMRDLATSSGMTMVVVTHEMNFAREVSDRVLFMDSGVIAEEGPARQLLADPQTPRLRSFLSQVL</sequence>
<dbReference type="EC" id="7.4.2.1" evidence="9"/>
<evidence type="ECO:0000256" key="8">
    <source>
        <dbReference type="ARBA" id="ARBA00023136"/>
    </source>
</evidence>
<keyword evidence="7" id="KW-0029">Amino-acid transport</keyword>
<comment type="catalytic activity">
    <reaction evidence="10">
        <text>a polar amino acid(out) + ATP + H2O = a polar amino acid(in) + ADP + phosphate + H(+)</text>
        <dbReference type="Rhea" id="RHEA:14673"/>
        <dbReference type="ChEBI" id="CHEBI:15377"/>
        <dbReference type="ChEBI" id="CHEBI:15378"/>
        <dbReference type="ChEBI" id="CHEBI:30616"/>
        <dbReference type="ChEBI" id="CHEBI:43474"/>
        <dbReference type="ChEBI" id="CHEBI:62031"/>
        <dbReference type="ChEBI" id="CHEBI:456216"/>
        <dbReference type="EC" id="7.4.2.1"/>
    </reaction>
    <physiologicalReaction direction="left-to-right" evidence="10">
        <dbReference type="Rhea" id="RHEA:14674"/>
    </physiologicalReaction>
</comment>
<keyword evidence="8" id="KW-0472">Membrane</keyword>
<dbReference type="PANTHER" id="PTHR43166:SF9">
    <property type="entry name" value="GLUTAMATE_ASPARTATE IMPORT ATP-BINDING PROTEIN GLTL"/>
    <property type="match status" value="1"/>
</dbReference>
<evidence type="ECO:0000259" key="12">
    <source>
        <dbReference type="PROSITE" id="PS50893"/>
    </source>
</evidence>
<keyword evidence="3" id="KW-0813">Transport</keyword>
<dbReference type="GO" id="GO:0005524">
    <property type="term" value="F:ATP binding"/>
    <property type="evidence" value="ECO:0007669"/>
    <property type="project" value="UniProtKB-KW"/>
</dbReference>
<name>A0A919KSX2_9ACTN</name>
<evidence type="ECO:0000256" key="6">
    <source>
        <dbReference type="ARBA" id="ARBA00022840"/>
    </source>
</evidence>
<comment type="subcellular location">
    <subcellularLocation>
        <location evidence="1">Cell membrane</location>
        <topology evidence="1">Peripheral membrane protein</topology>
    </subcellularLocation>
</comment>
<evidence type="ECO:0000256" key="1">
    <source>
        <dbReference type="ARBA" id="ARBA00004202"/>
    </source>
</evidence>
<reference evidence="13" key="2">
    <citation type="submission" date="2020-09" db="EMBL/GenBank/DDBJ databases">
        <authorList>
            <person name="Sun Q."/>
            <person name="Ohkuma M."/>
        </authorList>
    </citation>
    <scope>NUCLEOTIDE SEQUENCE</scope>
    <source>
        <strain evidence="13">JCM 5069</strain>
    </source>
</reference>
<evidence type="ECO:0000256" key="11">
    <source>
        <dbReference type="SAM" id="MobiDB-lite"/>
    </source>
</evidence>
<evidence type="ECO:0000256" key="5">
    <source>
        <dbReference type="ARBA" id="ARBA00022741"/>
    </source>
</evidence>
<dbReference type="GO" id="GO:0005886">
    <property type="term" value="C:plasma membrane"/>
    <property type="evidence" value="ECO:0007669"/>
    <property type="project" value="UniProtKB-SubCell"/>
</dbReference>
<dbReference type="Proteomes" id="UP000603708">
    <property type="component" value="Unassembled WGS sequence"/>
</dbReference>
<dbReference type="AlphaFoldDB" id="A0A919KSX2"/>
<dbReference type="PROSITE" id="PS00211">
    <property type="entry name" value="ABC_TRANSPORTER_1"/>
    <property type="match status" value="1"/>
</dbReference>
<dbReference type="GO" id="GO:0015426">
    <property type="term" value="F:ATPase-coupled polar amino acid-transporter activity"/>
    <property type="evidence" value="ECO:0007669"/>
    <property type="project" value="UniProtKB-EC"/>
</dbReference>
<evidence type="ECO:0000313" key="14">
    <source>
        <dbReference type="Proteomes" id="UP000603708"/>
    </source>
</evidence>
<dbReference type="InterPro" id="IPR027417">
    <property type="entry name" value="P-loop_NTPase"/>
</dbReference>
<comment type="caution">
    <text evidence="13">The sequence shown here is derived from an EMBL/GenBank/DDBJ whole genome shotgun (WGS) entry which is preliminary data.</text>
</comment>
<keyword evidence="6 13" id="KW-0067">ATP-binding</keyword>
<comment type="similarity">
    <text evidence="2">Belongs to the ABC transporter superfamily.</text>
</comment>
<dbReference type="Pfam" id="PF00005">
    <property type="entry name" value="ABC_tran"/>
    <property type="match status" value="1"/>
</dbReference>
<dbReference type="InterPro" id="IPR030679">
    <property type="entry name" value="ABC_ATPase_HisP-typ"/>
</dbReference>
<dbReference type="GO" id="GO:0016887">
    <property type="term" value="F:ATP hydrolysis activity"/>
    <property type="evidence" value="ECO:0007669"/>
    <property type="project" value="InterPro"/>
</dbReference>
<proteinExistence type="inferred from homology"/>
<keyword evidence="4" id="KW-1003">Cell membrane</keyword>
<organism evidence="13 14">
    <name type="scientific">Streptomyces sulfonofaciens</name>
    <dbReference type="NCBI Taxonomy" id="68272"/>
    <lineage>
        <taxon>Bacteria</taxon>
        <taxon>Bacillati</taxon>
        <taxon>Actinomycetota</taxon>
        <taxon>Actinomycetes</taxon>
        <taxon>Kitasatosporales</taxon>
        <taxon>Streptomycetaceae</taxon>
        <taxon>Streptomyces</taxon>
    </lineage>
</organism>
<keyword evidence="14" id="KW-1185">Reference proteome</keyword>
<keyword evidence="5" id="KW-0547">Nucleotide-binding</keyword>
<evidence type="ECO:0000313" key="13">
    <source>
        <dbReference type="EMBL" id="GHH71308.1"/>
    </source>
</evidence>
<dbReference type="InterPro" id="IPR050086">
    <property type="entry name" value="MetN_ABC_transporter-like"/>
</dbReference>
<evidence type="ECO:0000256" key="4">
    <source>
        <dbReference type="ARBA" id="ARBA00022475"/>
    </source>
</evidence>
<dbReference type="Gene3D" id="3.40.50.300">
    <property type="entry name" value="P-loop containing nucleotide triphosphate hydrolases"/>
    <property type="match status" value="1"/>
</dbReference>
<evidence type="ECO:0000256" key="7">
    <source>
        <dbReference type="ARBA" id="ARBA00022970"/>
    </source>
</evidence>
<dbReference type="PIRSF" id="PIRSF039085">
    <property type="entry name" value="ABC_ATPase_HisP"/>
    <property type="match status" value="1"/>
</dbReference>
<evidence type="ECO:0000256" key="9">
    <source>
        <dbReference type="ARBA" id="ARBA00038850"/>
    </source>
</evidence>
<evidence type="ECO:0000256" key="2">
    <source>
        <dbReference type="ARBA" id="ARBA00005417"/>
    </source>
</evidence>
<reference evidence="13" key="1">
    <citation type="journal article" date="2014" name="Int. J. Syst. Evol. Microbiol.">
        <title>Complete genome sequence of Corynebacterium casei LMG S-19264T (=DSM 44701T), isolated from a smear-ripened cheese.</title>
        <authorList>
            <consortium name="US DOE Joint Genome Institute (JGI-PGF)"/>
            <person name="Walter F."/>
            <person name="Albersmeier A."/>
            <person name="Kalinowski J."/>
            <person name="Ruckert C."/>
        </authorList>
    </citation>
    <scope>NUCLEOTIDE SEQUENCE</scope>
    <source>
        <strain evidence="13">JCM 5069</strain>
    </source>
</reference>
<dbReference type="FunFam" id="3.40.50.300:FF:000020">
    <property type="entry name" value="Amino acid ABC transporter ATP-binding component"/>
    <property type="match status" value="1"/>
</dbReference>
<dbReference type="InterPro" id="IPR003439">
    <property type="entry name" value="ABC_transporter-like_ATP-bd"/>
</dbReference>
<feature type="domain" description="ABC transporter" evidence="12">
    <location>
        <begin position="26"/>
        <end position="261"/>
    </location>
</feature>